<dbReference type="PROSITE" id="PS00639">
    <property type="entry name" value="THIOL_PROTEASE_HIS"/>
    <property type="match status" value="1"/>
</dbReference>
<name>A0ABR8HX84_9CHRO</name>
<gene>
    <name evidence="3" type="ORF">H6G48_20820</name>
</gene>
<dbReference type="SMART" id="SM00645">
    <property type="entry name" value="Pept_C1"/>
    <property type="match status" value="1"/>
</dbReference>
<dbReference type="InterPro" id="IPR038765">
    <property type="entry name" value="Papain-like_cys_pep_sf"/>
</dbReference>
<dbReference type="RefSeq" id="WP_190723058.1">
    <property type="nucleotide sequence ID" value="NZ_JACJSW010000202.1"/>
</dbReference>
<dbReference type="EMBL" id="JACJSW010000202">
    <property type="protein sequence ID" value="MBD2623971.1"/>
    <property type="molecule type" value="Genomic_DNA"/>
</dbReference>
<reference evidence="3 4" key="1">
    <citation type="journal article" date="2020" name="ISME J.">
        <title>Comparative genomics reveals insights into cyanobacterial evolution and habitat adaptation.</title>
        <authorList>
            <person name="Chen M.Y."/>
            <person name="Teng W.K."/>
            <person name="Zhao L."/>
            <person name="Hu C.X."/>
            <person name="Zhou Y.K."/>
            <person name="Han B.P."/>
            <person name="Song L.R."/>
            <person name="Shu W.S."/>
        </authorList>
    </citation>
    <scope>NUCLEOTIDE SEQUENCE [LARGE SCALE GENOMIC DNA]</scope>
    <source>
        <strain evidence="3 4">FACHB-1344</strain>
    </source>
</reference>
<evidence type="ECO:0000259" key="2">
    <source>
        <dbReference type="SMART" id="SM00645"/>
    </source>
</evidence>
<dbReference type="CDD" id="cd02619">
    <property type="entry name" value="Peptidase_C1"/>
    <property type="match status" value="1"/>
</dbReference>
<sequence length="270" mass="30684">MTRTNKRYGWVPDLPDHRDLLYAAPVTALRALPAKVDLRPNCPHIYDQEQLGSCTANAIAGALEFDQMKQKLTDIFTPSRLFIYYNERVMEGTVNEDSGAMIRDGIKSVGKQGACPEEKTKQHPGPEGIWPYDPDYQVRFIKKPTPKCYEVAAKHQAILYSRLVRNLNQMKGCLASGYPFVFGFSVYESFESQEVAQTGRVPMPSPNEQLLGGHAVLAVGYDDSQRRFIVRNSWGKDWGMQGYFTIPYAYLLDDNLADDFWTIRQVENEP</sequence>
<dbReference type="Pfam" id="PF00112">
    <property type="entry name" value="Peptidase_C1"/>
    <property type="match status" value="1"/>
</dbReference>
<evidence type="ECO:0000313" key="3">
    <source>
        <dbReference type="EMBL" id="MBD2623971.1"/>
    </source>
</evidence>
<dbReference type="Gene3D" id="3.90.70.10">
    <property type="entry name" value="Cysteine proteinases"/>
    <property type="match status" value="1"/>
</dbReference>
<dbReference type="Proteomes" id="UP000636187">
    <property type="component" value="Unassembled WGS sequence"/>
</dbReference>
<dbReference type="InterPro" id="IPR013128">
    <property type="entry name" value="Peptidase_C1A"/>
</dbReference>
<dbReference type="InterPro" id="IPR025660">
    <property type="entry name" value="Pept_his_AS"/>
</dbReference>
<dbReference type="SUPFAM" id="SSF54001">
    <property type="entry name" value="Cysteine proteinases"/>
    <property type="match status" value="1"/>
</dbReference>
<dbReference type="InterPro" id="IPR000668">
    <property type="entry name" value="Peptidase_C1A_C"/>
</dbReference>
<keyword evidence="4" id="KW-1185">Reference proteome</keyword>
<dbReference type="PANTHER" id="PTHR12411">
    <property type="entry name" value="CYSTEINE PROTEASE FAMILY C1-RELATED"/>
    <property type="match status" value="1"/>
</dbReference>
<evidence type="ECO:0000313" key="4">
    <source>
        <dbReference type="Proteomes" id="UP000636187"/>
    </source>
</evidence>
<protein>
    <submittedName>
        <fullName evidence="3">C1 family peptidase</fullName>
    </submittedName>
</protein>
<feature type="domain" description="Peptidase C1A papain C-terminal" evidence="2">
    <location>
        <begin position="32"/>
        <end position="252"/>
    </location>
</feature>
<accession>A0ABR8HX84</accession>
<proteinExistence type="inferred from homology"/>
<evidence type="ECO:0000256" key="1">
    <source>
        <dbReference type="ARBA" id="ARBA00008455"/>
    </source>
</evidence>
<comment type="similarity">
    <text evidence="1">Belongs to the peptidase C1 family.</text>
</comment>
<organism evidence="3 4">
    <name type="scientific">Microcystis flos-aquae FACHB-1344</name>
    <dbReference type="NCBI Taxonomy" id="2692899"/>
    <lineage>
        <taxon>Bacteria</taxon>
        <taxon>Bacillati</taxon>
        <taxon>Cyanobacteriota</taxon>
        <taxon>Cyanophyceae</taxon>
        <taxon>Oscillatoriophycideae</taxon>
        <taxon>Chroococcales</taxon>
        <taxon>Microcystaceae</taxon>
        <taxon>Microcystis</taxon>
    </lineage>
</organism>
<comment type="caution">
    <text evidence="3">The sequence shown here is derived from an EMBL/GenBank/DDBJ whole genome shotgun (WGS) entry which is preliminary data.</text>
</comment>